<gene>
    <name evidence="5" type="ORF">HQ399_20815</name>
</gene>
<dbReference type="InterPro" id="IPR018060">
    <property type="entry name" value="HTH_AraC"/>
</dbReference>
<dbReference type="InterPro" id="IPR050908">
    <property type="entry name" value="SmbC-like"/>
</dbReference>
<evidence type="ECO:0000256" key="2">
    <source>
        <dbReference type="ARBA" id="ARBA00023125"/>
    </source>
</evidence>
<dbReference type="PANTHER" id="PTHR40055:SF2">
    <property type="entry name" value="DNA GYRASE INHIBITOR"/>
    <property type="match status" value="1"/>
</dbReference>
<dbReference type="Gene3D" id="1.10.10.60">
    <property type="entry name" value="Homeodomain-like"/>
    <property type="match status" value="2"/>
</dbReference>
<name>A0ABD7EUU2_AERJA</name>
<dbReference type="EMBL" id="CP053881">
    <property type="protein sequence ID" value="QWL64729.1"/>
    <property type="molecule type" value="Genomic_DNA"/>
</dbReference>
<dbReference type="AlphaFoldDB" id="A0ABD7EUU2"/>
<evidence type="ECO:0000259" key="4">
    <source>
        <dbReference type="PROSITE" id="PS01124"/>
    </source>
</evidence>
<dbReference type="Proteomes" id="UP000679312">
    <property type="component" value="Chromosome"/>
</dbReference>
<dbReference type="PROSITE" id="PS01124">
    <property type="entry name" value="HTH_ARAC_FAMILY_2"/>
    <property type="match status" value="1"/>
</dbReference>
<keyword evidence="1" id="KW-0805">Transcription regulation</keyword>
<dbReference type="RefSeq" id="WP_215803760.1">
    <property type="nucleotide sequence ID" value="NZ_CP053881.1"/>
</dbReference>
<feature type="domain" description="HTH araC/xylS-type" evidence="4">
    <location>
        <begin position="6"/>
        <end position="105"/>
    </location>
</feature>
<evidence type="ECO:0000313" key="6">
    <source>
        <dbReference type="Proteomes" id="UP000679312"/>
    </source>
</evidence>
<dbReference type="Pfam" id="PF12833">
    <property type="entry name" value="HTH_18"/>
    <property type="match status" value="1"/>
</dbReference>
<sequence>MVDYQARLRPVIRALEQNPELCLSEAASLASLSSYHFHRVFTAVTGETPAEMQRRLRLERAARSLCYSRDPITEIAFSAGFASSQAFAKAFRKQFAMAPGMLRRQPSLLQLSKNGHAAARVSDYAEGRSSERRLQMKTEQMAARTLAYIRVTGPYGAGYEPVCDQLYQWAAGLGLAEGEWIFIYHDNPEVTAPQQCRTDICVTVPAGTRGSGSVEIQQLAGGRYGMSRMTFTDPAQYPALWQQHIGEVVAAGWEFDDRPCFELYHSFDPVTKVADVSFCSSLKG</sequence>
<dbReference type="InterPro" id="IPR018062">
    <property type="entry name" value="HTH_AraC-typ_CS"/>
</dbReference>
<dbReference type="InterPro" id="IPR010499">
    <property type="entry name" value="AraC_E-bd"/>
</dbReference>
<keyword evidence="3" id="KW-0804">Transcription</keyword>
<dbReference type="SMART" id="SM00871">
    <property type="entry name" value="AraC_E_bind"/>
    <property type="match status" value="1"/>
</dbReference>
<reference evidence="5 6" key="1">
    <citation type="journal article" date="2021" name="Front. Microbiol.">
        <title>Prevalence and Genetic Analysis of Chromosomal mcr-3/7 in Aeromonas From U.S. Animal-Derived Samples.</title>
        <authorList>
            <person name="Wang Y."/>
            <person name="Hou N."/>
            <person name="Rasooly R."/>
            <person name="Gu Y."/>
            <person name="He X."/>
        </authorList>
    </citation>
    <scope>NUCLEOTIDE SEQUENCE [LARGE SCALE GENOMIC DNA]</scope>
    <source>
        <strain evidence="5 6">4608</strain>
    </source>
</reference>
<organism evidence="5 6">
    <name type="scientific">Aeromonas jandaei</name>
    <dbReference type="NCBI Taxonomy" id="650"/>
    <lineage>
        <taxon>Bacteria</taxon>
        <taxon>Pseudomonadati</taxon>
        <taxon>Pseudomonadota</taxon>
        <taxon>Gammaproteobacteria</taxon>
        <taxon>Aeromonadales</taxon>
        <taxon>Aeromonadaceae</taxon>
        <taxon>Aeromonas</taxon>
    </lineage>
</organism>
<dbReference type="PRINTS" id="PR00032">
    <property type="entry name" value="HTHARAC"/>
</dbReference>
<dbReference type="InterPro" id="IPR011256">
    <property type="entry name" value="Reg_factor_effector_dom_sf"/>
</dbReference>
<dbReference type="SUPFAM" id="SSF46689">
    <property type="entry name" value="Homeodomain-like"/>
    <property type="match status" value="2"/>
</dbReference>
<dbReference type="PANTHER" id="PTHR40055">
    <property type="entry name" value="TRANSCRIPTIONAL REGULATOR YGIV-RELATED"/>
    <property type="match status" value="1"/>
</dbReference>
<dbReference type="InterPro" id="IPR009057">
    <property type="entry name" value="Homeodomain-like_sf"/>
</dbReference>
<proteinExistence type="predicted"/>
<accession>A0ABD7EUU2</accession>
<protein>
    <submittedName>
        <fullName evidence="5">AraC family transcriptional regulator</fullName>
    </submittedName>
</protein>
<dbReference type="GO" id="GO:0003677">
    <property type="term" value="F:DNA binding"/>
    <property type="evidence" value="ECO:0007669"/>
    <property type="project" value="UniProtKB-KW"/>
</dbReference>
<evidence type="ECO:0000313" key="5">
    <source>
        <dbReference type="EMBL" id="QWL64729.1"/>
    </source>
</evidence>
<evidence type="ECO:0000256" key="3">
    <source>
        <dbReference type="ARBA" id="ARBA00023163"/>
    </source>
</evidence>
<dbReference type="Gene3D" id="3.20.80.10">
    <property type="entry name" value="Regulatory factor, effector binding domain"/>
    <property type="match status" value="1"/>
</dbReference>
<dbReference type="PROSITE" id="PS00041">
    <property type="entry name" value="HTH_ARAC_FAMILY_1"/>
    <property type="match status" value="1"/>
</dbReference>
<dbReference type="SUPFAM" id="SSF55136">
    <property type="entry name" value="Probable bacterial effector-binding domain"/>
    <property type="match status" value="1"/>
</dbReference>
<keyword evidence="2" id="KW-0238">DNA-binding</keyword>
<dbReference type="InterPro" id="IPR029442">
    <property type="entry name" value="GyrI-like"/>
</dbReference>
<evidence type="ECO:0000256" key="1">
    <source>
        <dbReference type="ARBA" id="ARBA00023015"/>
    </source>
</evidence>
<dbReference type="SMART" id="SM00342">
    <property type="entry name" value="HTH_ARAC"/>
    <property type="match status" value="1"/>
</dbReference>
<dbReference type="InterPro" id="IPR020449">
    <property type="entry name" value="Tscrpt_reg_AraC-type_HTH"/>
</dbReference>
<dbReference type="Pfam" id="PF06445">
    <property type="entry name" value="GyrI-like"/>
    <property type="match status" value="1"/>
</dbReference>